<reference evidence="2" key="1">
    <citation type="submission" date="2020-11" db="EMBL/GenBank/DDBJ databases">
        <authorList>
            <consortium name="DOE Joint Genome Institute"/>
            <person name="Ahrendt S."/>
            <person name="Riley R."/>
            <person name="Andreopoulos W."/>
            <person name="LaButti K."/>
            <person name="Pangilinan J."/>
            <person name="Ruiz-duenas F.J."/>
            <person name="Barrasa J.M."/>
            <person name="Sanchez-Garcia M."/>
            <person name="Camarero S."/>
            <person name="Miyauchi S."/>
            <person name="Serrano A."/>
            <person name="Linde D."/>
            <person name="Babiker R."/>
            <person name="Drula E."/>
            <person name="Ayuso-Fernandez I."/>
            <person name="Pacheco R."/>
            <person name="Padilla G."/>
            <person name="Ferreira P."/>
            <person name="Barriuso J."/>
            <person name="Kellner H."/>
            <person name="Castanera R."/>
            <person name="Alfaro M."/>
            <person name="Ramirez L."/>
            <person name="Pisabarro A.G."/>
            <person name="Kuo A."/>
            <person name="Tritt A."/>
            <person name="Lipzen A."/>
            <person name="He G."/>
            <person name="Yan M."/>
            <person name="Ng V."/>
            <person name="Cullen D."/>
            <person name="Martin F."/>
            <person name="Rosso M.-N."/>
            <person name="Henrissat B."/>
            <person name="Hibbett D."/>
            <person name="Martinez A.T."/>
            <person name="Grigoriev I.V."/>
        </authorList>
    </citation>
    <scope>NUCLEOTIDE SEQUENCE</scope>
    <source>
        <strain evidence="2">AH 44721</strain>
    </source>
</reference>
<accession>A0A9P5N7Q7</accession>
<keyword evidence="1" id="KW-0175">Coiled coil</keyword>
<dbReference type="EMBL" id="JADNYJ010000257">
    <property type="protein sequence ID" value="KAF8872710.1"/>
    <property type="molecule type" value="Genomic_DNA"/>
</dbReference>
<feature type="coiled-coil region" evidence="1">
    <location>
        <begin position="44"/>
        <end position="71"/>
    </location>
</feature>
<evidence type="ECO:0000313" key="2">
    <source>
        <dbReference type="EMBL" id="KAF8872710.1"/>
    </source>
</evidence>
<name>A0A9P5N7Q7_GYMJU</name>
<evidence type="ECO:0000256" key="1">
    <source>
        <dbReference type="SAM" id="Coils"/>
    </source>
</evidence>
<dbReference type="OrthoDB" id="2748837at2759"/>
<evidence type="ECO:0000313" key="3">
    <source>
        <dbReference type="Proteomes" id="UP000724874"/>
    </source>
</evidence>
<proteinExistence type="predicted"/>
<dbReference type="Proteomes" id="UP000724874">
    <property type="component" value="Unassembled WGS sequence"/>
</dbReference>
<keyword evidence="3" id="KW-1185">Reference proteome</keyword>
<comment type="caution">
    <text evidence="2">The sequence shown here is derived from an EMBL/GenBank/DDBJ whole genome shotgun (WGS) entry which is preliminary data.</text>
</comment>
<protein>
    <submittedName>
        <fullName evidence="2">Uncharacterized protein</fullName>
    </submittedName>
</protein>
<dbReference type="AlphaFoldDB" id="A0A9P5N7Q7"/>
<organism evidence="2 3">
    <name type="scientific">Gymnopilus junonius</name>
    <name type="common">Spectacular rustgill mushroom</name>
    <name type="synonym">Gymnopilus spectabilis subsp. junonius</name>
    <dbReference type="NCBI Taxonomy" id="109634"/>
    <lineage>
        <taxon>Eukaryota</taxon>
        <taxon>Fungi</taxon>
        <taxon>Dikarya</taxon>
        <taxon>Basidiomycota</taxon>
        <taxon>Agaricomycotina</taxon>
        <taxon>Agaricomycetes</taxon>
        <taxon>Agaricomycetidae</taxon>
        <taxon>Agaricales</taxon>
        <taxon>Agaricineae</taxon>
        <taxon>Hymenogastraceae</taxon>
        <taxon>Gymnopilus</taxon>
    </lineage>
</organism>
<gene>
    <name evidence="2" type="ORF">CPB84DRAFT_1691215</name>
</gene>
<sequence length="122" mass="13651">LAKILEQFPGAANQTRCFTHILNLVVKAIMKQFDTPKKKGEADVDGMDIDLEDLADALDELQDELEMGVGEERDDDDADIDIEADGQEGMTEEEIEELEASVKPVRRVLTKVSELYNQLINT</sequence>
<feature type="non-terminal residue" evidence="2">
    <location>
        <position position="1"/>
    </location>
</feature>